<feature type="domain" description="Paired" evidence="2">
    <location>
        <begin position="1"/>
        <end position="101"/>
    </location>
</feature>
<sequence>MPHPTPMPIRQRVLALRQDGYKRADIADLLGISQGAVCKILKVHREQGHLRPRKSPGRPRLTTRRDDRQLLNLCRRKRKMPVSRLRRLWRRHHGINVSRQT</sequence>
<dbReference type="InterPro" id="IPR036388">
    <property type="entry name" value="WH-like_DNA-bd_sf"/>
</dbReference>
<evidence type="ECO:0000256" key="1">
    <source>
        <dbReference type="ARBA" id="ARBA00022724"/>
    </source>
</evidence>
<dbReference type="InterPro" id="IPR009057">
    <property type="entry name" value="Homeodomain-like_sf"/>
</dbReference>
<organism evidence="3 4">
    <name type="scientific">Scomber scombrus</name>
    <name type="common">Atlantic mackerel</name>
    <name type="synonym">Scomber vernalis</name>
    <dbReference type="NCBI Taxonomy" id="13677"/>
    <lineage>
        <taxon>Eukaryota</taxon>
        <taxon>Metazoa</taxon>
        <taxon>Chordata</taxon>
        <taxon>Craniata</taxon>
        <taxon>Vertebrata</taxon>
        <taxon>Euteleostomi</taxon>
        <taxon>Actinopterygii</taxon>
        <taxon>Neopterygii</taxon>
        <taxon>Teleostei</taxon>
        <taxon>Neoteleostei</taxon>
        <taxon>Acanthomorphata</taxon>
        <taxon>Pelagiaria</taxon>
        <taxon>Scombriformes</taxon>
        <taxon>Scombridae</taxon>
        <taxon>Scomber</taxon>
    </lineage>
</organism>
<accession>A0AAV1QAI9</accession>
<name>A0AAV1QAI9_SCOSC</name>
<dbReference type="GO" id="GO:0003677">
    <property type="term" value="F:DNA binding"/>
    <property type="evidence" value="ECO:0007669"/>
    <property type="project" value="InterPro"/>
</dbReference>
<dbReference type="InterPro" id="IPR001523">
    <property type="entry name" value="Paired_dom"/>
</dbReference>
<reference evidence="3 4" key="1">
    <citation type="submission" date="2024-01" db="EMBL/GenBank/DDBJ databases">
        <authorList>
            <person name="Alioto T."/>
            <person name="Alioto T."/>
            <person name="Gomez Garrido J."/>
        </authorList>
    </citation>
    <scope>NUCLEOTIDE SEQUENCE [LARGE SCALE GENOMIC DNA]</scope>
</reference>
<dbReference type="GO" id="GO:0006355">
    <property type="term" value="P:regulation of DNA-templated transcription"/>
    <property type="evidence" value="ECO:0007669"/>
    <property type="project" value="InterPro"/>
</dbReference>
<feature type="non-terminal residue" evidence="3">
    <location>
        <position position="101"/>
    </location>
</feature>
<gene>
    <name evidence="3" type="ORF">FSCOSCO3_A021320</name>
</gene>
<dbReference type="PROSITE" id="PS51057">
    <property type="entry name" value="PAIRED_2"/>
    <property type="match status" value="1"/>
</dbReference>
<comment type="caution">
    <text evidence="3">The sequence shown here is derived from an EMBL/GenBank/DDBJ whole genome shotgun (WGS) entry which is preliminary data.</text>
</comment>
<keyword evidence="1" id="KW-0563">Paired box</keyword>
<keyword evidence="4" id="KW-1185">Reference proteome</keyword>
<dbReference type="Pfam" id="PF00292">
    <property type="entry name" value="PAX"/>
    <property type="match status" value="1"/>
</dbReference>
<evidence type="ECO:0000313" key="3">
    <source>
        <dbReference type="EMBL" id="CAK6981041.1"/>
    </source>
</evidence>
<evidence type="ECO:0000313" key="4">
    <source>
        <dbReference type="Proteomes" id="UP001314229"/>
    </source>
</evidence>
<proteinExistence type="predicted"/>
<dbReference type="AlphaFoldDB" id="A0AAV1QAI9"/>
<dbReference type="EMBL" id="CAWUFR010000764">
    <property type="protein sequence ID" value="CAK6981041.1"/>
    <property type="molecule type" value="Genomic_DNA"/>
</dbReference>
<dbReference type="Proteomes" id="UP001314229">
    <property type="component" value="Unassembled WGS sequence"/>
</dbReference>
<dbReference type="SUPFAM" id="SSF46689">
    <property type="entry name" value="Homeodomain-like"/>
    <property type="match status" value="1"/>
</dbReference>
<dbReference type="Gene3D" id="1.10.10.10">
    <property type="entry name" value="Winged helix-like DNA-binding domain superfamily/Winged helix DNA-binding domain"/>
    <property type="match status" value="1"/>
</dbReference>
<evidence type="ECO:0000259" key="2">
    <source>
        <dbReference type="PROSITE" id="PS51057"/>
    </source>
</evidence>
<protein>
    <submittedName>
        <fullName evidence="3">Paired box protein Pax-6-like</fullName>
    </submittedName>
</protein>